<dbReference type="GO" id="GO:0016042">
    <property type="term" value="P:lipid catabolic process"/>
    <property type="evidence" value="ECO:0007669"/>
    <property type="project" value="InterPro"/>
</dbReference>
<dbReference type="SUPFAM" id="SSF53474">
    <property type="entry name" value="alpha/beta-Hydrolases"/>
    <property type="match status" value="1"/>
</dbReference>
<sequence length="401" mass="42932">MTAPERVVPPEGDDFYVPPVPLPPGEYGDVIRSRPLTGVAALRSASHNELVLYRSEAVDGTPIAVSGIVALPPTPVPDGGYPLIGWAHGTLGLGDKCAPSRDNEEIAAELPEHHEINQSPHVLLNALLEAGWAVAMTDYEGMGTPGPHPFLLGRSEAHGVLDLARAARRLYPVISDRFALVGHSQGGQGALFAAHHADRIPEFTLLGVAALAPASHIVEDLIAGSDYDGYTGGLAFTPLLLTGAIIGSRAEATEERPAIDALEVLSTEAYTLFTAADDRCRVELSACEAWGGIKGNAQFRGSLTQDPNPHQREFLRQVEHTNPALSIPVPIRVSHAQRDERVKIAYSTRLVAELGELGNDVLYRIHARVADGGSLGAHFGLIETDVPELLAWLRDLERAKH</sequence>
<accession>A0A401YCR7</accession>
<dbReference type="RefSeq" id="WP_126634766.1">
    <property type="nucleotide sequence ID" value="NZ_BIFH01000013.1"/>
</dbReference>
<dbReference type="Proteomes" id="UP000286931">
    <property type="component" value="Unassembled WGS sequence"/>
</dbReference>
<dbReference type="InterPro" id="IPR005152">
    <property type="entry name" value="Lipase_secreted"/>
</dbReference>
<organism evidence="1 2">
    <name type="scientific">Embleya hyalina</name>
    <dbReference type="NCBI Taxonomy" id="516124"/>
    <lineage>
        <taxon>Bacteria</taxon>
        <taxon>Bacillati</taxon>
        <taxon>Actinomycetota</taxon>
        <taxon>Actinomycetes</taxon>
        <taxon>Kitasatosporales</taxon>
        <taxon>Streptomycetaceae</taxon>
        <taxon>Embleya</taxon>
    </lineage>
</organism>
<dbReference type="Gene3D" id="3.40.50.1820">
    <property type="entry name" value="alpha/beta hydrolase"/>
    <property type="match status" value="1"/>
</dbReference>
<evidence type="ECO:0000313" key="1">
    <source>
        <dbReference type="EMBL" id="GCD92387.1"/>
    </source>
</evidence>
<evidence type="ECO:0000313" key="2">
    <source>
        <dbReference type="Proteomes" id="UP000286931"/>
    </source>
</evidence>
<dbReference type="PIRSF" id="PIRSF029171">
    <property type="entry name" value="Esterase_LipA"/>
    <property type="match status" value="1"/>
</dbReference>
<dbReference type="InterPro" id="IPR029058">
    <property type="entry name" value="AB_hydrolase_fold"/>
</dbReference>
<protein>
    <submittedName>
        <fullName evidence="1">Putative lipase</fullName>
    </submittedName>
</protein>
<dbReference type="PANTHER" id="PTHR34853">
    <property type="match status" value="1"/>
</dbReference>
<proteinExistence type="predicted"/>
<dbReference type="EMBL" id="BIFH01000013">
    <property type="protein sequence ID" value="GCD92387.1"/>
    <property type="molecule type" value="Genomic_DNA"/>
</dbReference>
<reference evidence="1 2" key="1">
    <citation type="submission" date="2018-12" db="EMBL/GenBank/DDBJ databases">
        <title>Draft genome sequence of Embleya hyalina NBRC 13850T.</title>
        <authorList>
            <person name="Komaki H."/>
            <person name="Hosoyama A."/>
            <person name="Kimura A."/>
            <person name="Ichikawa N."/>
            <person name="Tamura T."/>
        </authorList>
    </citation>
    <scope>NUCLEOTIDE SEQUENCE [LARGE SCALE GENOMIC DNA]</scope>
    <source>
        <strain evidence="1 2">NBRC 13850</strain>
    </source>
</reference>
<dbReference type="PANTHER" id="PTHR34853:SF1">
    <property type="entry name" value="LIPASE 5"/>
    <property type="match status" value="1"/>
</dbReference>
<dbReference type="AlphaFoldDB" id="A0A401YCR7"/>
<gene>
    <name evidence="1" type="ORF">EHYA_00025</name>
</gene>
<dbReference type="GO" id="GO:0004806">
    <property type="term" value="F:triacylglycerol lipase activity"/>
    <property type="evidence" value="ECO:0007669"/>
    <property type="project" value="InterPro"/>
</dbReference>
<name>A0A401YCR7_9ACTN</name>
<dbReference type="Pfam" id="PF03583">
    <property type="entry name" value="LIP"/>
    <property type="match status" value="1"/>
</dbReference>
<comment type="caution">
    <text evidence="1">The sequence shown here is derived from an EMBL/GenBank/DDBJ whole genome shotgun (WGS) entry which is preliminary data.</text>
</comment>
<dbReference type="OrthoDB" id="9798122at2"/>
<keyword evidence="2" id="KW-1185">Reference proteome</keyword>